<evidence type="ECO:0000256" key="1">
    <source>
        <dbReference type="SAM" id="Phobius"/>
    </source>
</evidence>
<organism evidence="2 3">
    <name type="scientific">Streptomonospora wellingtoniae</name>
    <dbReference type="NCBI Taxonomy" id="3075544"/>
    <lineage>
        <taxon>Bacteria</taxon>
        <taxon>Bacillati</taxon>
        <taxon>Actinomycetota</taxon>
        <taxon>Actinomycetes</taxon>
        <taxon>Streptosporangiales</taxon>
        <taxon>Nocardiopsidaceae</taxon>
        <taxon>Streptomonospora</taxon>
    </lineage>
</organism>
<accession>A0ABU2KPV4</accession>
<keyword evidence="1" id="KW-0472">Membrane</keyword>
<feature type="transmembrane region" description="Helical" evidence="1">
    <location>
        <begin position="60"/>
        <end position="80"/>
    </location>
</feature>
<feature type="transmembrane region" description="Helical" evidence="1">
    <location>
        <begin position="137"/>
        <end position="160"/>
    </location>
</feature>
<protein>
    <submittedName>
        <fullName evidence="2">Uncharacterized protein</fullName>
    </submittedName>
</protein>
<feature type="transmembrane region" description="Helical" evidence="1">
    <location>
        <begin position="166"/>
        <end position="186"/>
    </location>
</feature>
<dbReference type="Proteomes" id="UP001183226">
    <property type="component" value="Unassembled WGS sequence"/>
</dbReference>
<sequence>MDERVLRGWHRSLVRMQLRVQSRPQRAALVAGVLAGVLFGAMTGLLTATGQIGSRTGQDMPAWLAWAAGGVGGVFFWRFARRVNPAPLPPETDPDALIAARRKLRQGRRSQDPEVDGLVVHLLGQMRAVKRWSDPRWLAWVCGVVFSLGLGSNIAALLMAPHGLRWINMVGIVVFGGFLCVLPWTVRSARRTRALAESVEASQPTDEQ</sequence>
<evidence type="ECO:0000313" key="3">
    <source>
        <dbReference type="Proteomes" id="UP001183226"/>
    </source>
</evidence>
<name>A0ABU2KPV4_9ACTN</name>
<keyword evidence="1" id="KW-1133">Transmembrane helix</keyword>
<reference evidence="3" key="1">
    <citation type="submission" date="2023-07" db="EMBL/GenBank/DDBJ databases">
        <title>30 novel species of actinomycetes from the DSMZ collection.</title>
        <authorList>
            <person name="Nouioui I."/>
        </authorList>
    </citation>
    <scope>NUCLEOTIDE SEQUENCE [LARGE SCALE GENOMIC DNA]</scope>
    <source>
        <strain evidence="3">DSM 45055</strain>
    </source>
</reference>
<proteinExistence type="predicted"/>
<dbReference type="EMBL" id="JAVREK010000003">
    <property type="protein sequence ID" value="MDT0301309.1"/>
    <property type="molecule type" value="Genomic_DNA"/>
</dbReference>
<evidence type="ECO:0000313" key="2">
    <source>
        <dbReference type="EMBL" id="MDT0301309.1"/>
    </source>
</evidence>
<keyword evidence="1" id="KW-0812">Transmembrane</keyword>
<keyword evidence="3" id="KW-1185">Reference proteome</keyword>
<feature type="transmembrane region" description="Helical" evidence="1">
    <location>
        <begin position="27"/>
        <end position="48"/>
    </location>
</feature>
<dbReference type="RefSeq" id="WP_311543746.1">
    <property type="nucleotide sequence ID" value="NZ_JAVREK010000003.1"/>
</dbReference>
<comment type="caution">
    <text evidence="2">The sequence shown here is derived from an EMBL/GenBank/DDBJ whole genome shotgun (WGS) entry which is preliminary data.</text>
</comment>
<gene>
    <name evidence="2" type="ORF">RM446_04185</name>
</gene>